<dbReference type="EMBL" id="LJOD01000009">
    <property type="protein sequence ID" value="KPE50488.1"/>
    <property type="molecule type" value="Genomic_DNA"/>
</dbReference>
<dbReference type="OrthoDB" id="1363959at2"/>
<protein>
    <submittedName>
        <fullName evidence="1">Uncharacterized protein</fullName>
    </submittedName>
</protein>
<organism evidence="1 2">
    <name type="scientific">Chryseobacterium indologenes</name>
    <name type="common">Flavobacterium indologenes</name>
    <dbReference type="NCBI Taxonomy" id="253"/>
    <lineage>
        <taxon>Bacteria</taxon>
        <taxon>Pseudomonadati</taxon>
        <taxon>Bacteroidota</taxon>
        <taxon>Flavobacteriia</taxon>
        <taxon>Flavobacteriales</taxon>
        <taxon>Weeksellaceae</taxon>
        <taxon>Chryseobacterium group</taxon>
        <taxon>Chryseobacterium</taxon>
    </lineage>
</organism>
<comment type="caution">
    <text evidence="1">The sequence shown here is derived from an EMBL/GenBank/DDBJ whole genome shotgun (WGS) entry which is preliminary data.</text>
</comment>
<accession>A0A0N0ZTN3</accession>
<dbReference type="AlphaFoldDB" id="A0A0N0ZTN3"/>
<sequence>METIVQYQGQIQYAEVYISDMPVLKNIFLQTQCARVAHTDFGLPFLLAKKKNQIIMFASLLINEKGGVTFKIYHKKEAVEQEKQNFYLKAENYFKQNKTSNFQNPEQLKSSIKSMISWLDF</sequence>
<gene>
    <name evidence="1" type="ORF">AOB46_13930</name>
</gene>
<name>A0A0N0ZTN3_CHRID</name>
<reference evidence="2" key="2">
    <citation type="submission" date="2015-09" db="EMBL/GenBank/DDBJ databases">
        <title>Draft genome sequence of a multidrug-resistant Chryseobacterium indologenes isolate from Malaysia.</title>
        <authorList>
            <person name="Yu C.Y."/>
            <person name="Ang G.Y."/>
            <person name="Chan K.-G."/>
        </authorList>
    </citation>
    <scope>NUCLEOTIDE SEQUENCE [LARGE SCALE GENOMIC DNA]</scope>
    <source>
        <strain evidence="2">CI_885</strain>
    </source>
</reference>
<proteinExistence type="predicted"/>
<dbReference type="Proteomes" id="UP000037953">
    <property type="component" value="Unassembled WGS sequence"/>
</dbReference>
<evidence type="ECO:0000313" key="2">
    <source>
        <dbReference type="Proteomes" id="UP000037953"/>
    </source>
</evidence>
<reference evidence="1 2" key="1">
    <citation type="journal article" date="2015" name="Genom Data">
        <title>Draft genome sequence of a multidrug-resistant Chryseobacterium indologenes isolate from Malaysia.</title>
        <authorList>
            <person name="Yu C.Y."/>
            <person name="Ang G.Y."/>
            <person name="Cheng H.J."/>
            <person name="Cheong Y.M."/>
            <person name="Yin W.F."/>
            <person name="Chan K.G."/>
        </authorList>
    </citation>
    <scope>NUCLEOTIDE SEQUENCE [LARGE SCALE GENOMIC DNA]</scope>
    <source>
        <strain evidence="1 2">CI_885</strain>
    </source>
</reference>
<evidence type="ECO:0000313" key="1">
    <source>
        <dbReference type="EMBL" id="KPE50488.1"/>
    </source>
</evidence>
<dbReference type="RefSeq" id="WP_062700376.1">
    <property type="nucleotide sequence ID" value="NZ_LJOD01000009.1"/>
</dbReference>
<dbReference type="PATRIC" id="fig|253.9.peg.4668"/>